<dbReference type="InterPro" id="IPR007421">
    <property type="entry name" value="Schlafen_AlbA_2_dom"/>
</dbReference>
<dbReference type="EMBL" id="CACRUX010000080">
    <property type="protein sequence ID" value="VYU42094.1"/>
    <property type="molecule type" value="Genomic_DNA"/>
</dbReference>
<protein>
    <submittedName>
        <fullName evidence="2">Divergent AAA domain protein</fullName>
    </submittedName>
</protein>
<dbReference type="InterPro" id="IPR038461">
    <property type="entry name" value="Schlafen_AlbA_2_dom_sf"/>
</dbReference>
<dbReference type="Pfam" id="PF04326">
    <property type="entry name" value="SLFN_AlbA_2"/>
    <property type="match status" value="1"/>
</dbReference>
<gene>
    <name evidence="2" type="ORF">VRLFYP33_02006</name>
</gene>
<feature type="domain" description="Schlafen AlbA-2" evidence="1">
    <location>
        <begin position="16"/>
        <end position="138"/>
    </location>
</feature>
<accession>A0A6N3EQN7</accession>
<dbReference type="InterPro" id="IPR038475">
    <property type="entry name" value="RecG_C_sf"/>
</dbReference>
<dbReference type="PANTHER" id="PTHR30595:SF6">
    <property type="entry name" value="SCHLAFEN ALBA-2 DOMAIN-CONTAINING PROTEIN"/>
    <property type="match status" value="1"/>
</dbReference>
<evidence type="ECO:0000313" key="2">
    <source>
        <dbReference type="EMBL" id="VYU42094.1"/>
    </source>
</evidence>
<evidence type="ECO:0000259" key="1">
    <source>
        <dbReference type="Pfam" id="PF04326"/>
    </source>
</evidence>
<dbReference type="Gene3D" id="3.30.950.30">
    <property type="entry name" value="Schlafen, AAA domain"/>
    <property type="match status" value="1"/>
</dbReference>
<dbReference type="AlphaFoldDB" id="A0A6N3EQN7"/>
<organism evidence="2">
    <name type="scientific">Veillonella ratti</name>
    <dbReference type="NCBI Taxonomy" id="103892"/>
    <lineage>
        <taxon>Bacteria</taxon>
        <taxon>Bacillati</taxon>
        <taxon>Bacillota</taxon>
        <taxon>Negativicutes</taxon>
        <taxon>Veillonellales</taxon>
        <taxon>Veillonellaceae</taxon>
        <taxon>Veillonella</taxon>
    </lineage>
</organism>
<reference evidence="2" key="1">
    <citation type="submission" date="2019-11" db="EMBL/GenBank/DDBJ databases">
        <authorList>
            <person name="Feng L."/>
        </authorList>
    </citation>
    <scope>NUCLEOTIDE SEQUENCE</scope>
    <source>
        <strain evidence="2">VrattiLFYP33</strain>
    </source>
</reference>
<sequence length="507" mass="58134">MNITAQDLDRLLLAGENITFEVKTATNGVPKSFWETYSAFANTNGGIIVLGITDSPEFEVLGIENTQKYIDDIISTARSDKVSRNLFTSPDAIFSLSYKSKNIIVCEIPEAPFDDKPVYLNNHLANAYVRRGSGDHKITKDELSSILRDTNHELDRELLNNFTIDDLDMTSIIKYKAILHKRAPSRQFDTQDIPTFLSNMDVFVRDRVDGKQKLTLAGLLFFGKLNSIKSYIPAYHVDYFDKRGSTERWRDRVDSEDLEFENLNLFNYYEIVMEKLRLSIDRNFELDNQTTRKPPGELLIALREAFVNMIVHADYLSSHPTLIAEVHDLYYKFLNPGKMKITKDEFFFGSRSIARNPTLISLFTKMGAAERAGSGSQKIIDVVKKNDFKLPEIESTIEETRLKLWIAHLIDSLNLPQIEKDIYAVITISPTHSSSKKDIMKILPHYTDSQVRDALEKLYAQKLISKHGGNRNRTYSRNLSELEFIKSLEAVTEKVKQIYTRSKKSKL</sequence>
<dbReference type="Pfam" id="PF13749">
    <property type="entry name" value="HATPase_c_4"/>
    <property type="match status" value="1"/>
</dbReference>
<dbReference type="PANTHER" id="PTHR30595">
    <property type="entry name" value="GLPR-RELATED TRANSCRIPTIONAL REPRESSOR"/>
    <property type="match status" value="1"/>
</dbReference>
<name>A0A6N3EQN7_9FIRM</name>
<dbReference type="Gene3D" id="3.30.565.60">
    <property type="match status" value="1"/>
</dbReference>
<proteinExistence type="predicted"/>
<dbReference type="RefSeq" id="WP_021840446.1">
    <property type="nucleotide sequence ID" value="NZ_CACRUX010000080.1"/>
</dbReference>